<accession>A0A172RW52</accession>
<keyword evidence="3" id="KW-1185">Reference proteome</keyword>
<proteinExistence type="predicted"/>
<dbReference type="AlphaFoldDB" id="A0A172RW52"/>
<evidence type="ECO:0000259" key="1">
    <source>
        <dbReference type="PROSITE" id="PS50943"/>
    </source>
</evidence>
<dbReference type="EMBL" id="FOEC01000001">
    <property type="protein sequence ID" value="SEO46587.1"/>
    <property type="molecule type" value="Genomic_DNA"/>
</dbReference>
<gene>
    <name evidence="2" type="ORF">SAMN02910314_00352</name>
</gene>
<dbReference type="SMART" id="SM00530">
    <property type="entry name" value="HTH_XRE"/>
    <property type="match status" value="1"/>
</dbReference>
<dbReference type="SUPFAM" id="SSF47413">
    <property type="entry name" value="lambda repressor-like DNA-binding domains"/>
    <property type="match status" value="1"/>
</dbReference>
<dbReference type="RefSeq" id="WP_066660180.1">
    <property type="nucleotide sequence ID" value="NZ_CP011402.1"/>
</dbReference>
<dbReference type="InterPro" id="IPR010982">
    <property type="entry name" value="Lambda_DNA-bd_dom_sf"/>
</dbReference>
<dbReference type="Proteomes" id="UP000182975">
    <property type="component" value="Unassembled WGS sequence"/>
</dbReference>
<protein>
    <submittedName>
        <fullName evidence="2">Helix-turn-helix</fullName>
    </submittedName>
</protein>
<dbReference type="InterPro" id="IPR001387">
    <property type="entry name" value="Cro/C1-type_HTH"/>
</dbReference>
<evidence type="ECO:0000313" key="2">
    <source>
        <dbReference type="EMBL" id="SEO46587.1"/>
    </source>
</evidence>
<name>A0A172RW52_9ACTN</name>
<evidence type="ECO:0000313" key="3">
    <source>
        <dbReference type="Proteomes" id="UP000182975"/>
    </source>
</evidence>
<sequence length="69" mass="7788">MISRRIQAYIKEKGFNQTAIGRKAGLTKMAMSSAMNGKRNLTAEEYVAICNALEVDLDFFTKQEEEVVQ</sequence>
<dbReference type="PROSITE" id="PS50943">
    <property type="entry name" value="HTH_CROC1"/>
    <property type="match status" value="1"/>
</dbReference>
<reference evidence="3" key="1">
    <citation type="submission" date="2016-10" db="EMBL/GenBank/DDBJ databases">
        <authorList>
            <person name="Varghese N."/>
        </authorList>
    </citation>
    <scope>NUCLEOTIDE SEQUENCE [LARGE SCALE GENOMIC DNA]</scope>
    <source>
        <strain evidence="3">DSM 21843</strain>
    </source>
</reference>
<organism evidence="2 3">
    <name type="scientific">Denitrobacterium detoxificans</name>
    <dbReference type="NCBI Taxonomy" id="79604"/>
    <lineage>
        <taxon>Bacteria</taxon>
        <taxon>Bacillati</taxon>
        <taxon>Actinomycetota</taxon>
        <taxon>Coriobacteriia</taxon>
        <taxon>Eggerthellales</taxon>
        <taxon>Eggerthellaceae</taxon>
        <taxon>Denitrobacterium</taxon>
    </lineage>
</organism>
<dbReference type="STRING" id="79604.AAY81_00780"/>
<feature type="domain" description="HTH cro/C1-type" evidence="1">
    <location>
        <begin position="6"/>
        <end position="60"/>
    </location>
</feature>
<dbReference type="Pfam" id="PF01381">
    <property type="entry name" value="HTH_3"/>
    <property type="match status" value="1"/>
</dbReference>
<dbReference type="Gene3D" id="1.10.260.40">
    <property type="entry name" value="lambda repressor-like DNA-binding domains"/>
    <property type="match status" value="1"/>
</dbReference>
<dbReference type="KEGG" id="ddt:AAY81_00780"/>
<dbReference type="GO" id="GO:0003677">
    <property type="term" value="F:DNA binding"/>
    <property type="evidence" value="ECO:0007669"/>
    <property type="project" value="InterPro"/>
</dbReference>